<feature type="compositionally biased region" description="Low complexity" evidence="1">
    <location>
        <begin position="39"/>
        <end position="65"/>
    </location>
</feature>
<organism evidence="4">
    <name type="scientific">Enterobius vermicularis</name>
    <name type="common">Human pinworm</name>
    <dbReference type="NCBI Taxonomy" id="51028"/>
    <lineage>
        <taxon>Eukaryota</taxon>
        <taxon>Metazoa</taxon>
        <taxon>Ecdysozoa</taxon>
        <taxon>Nematoda</taxon>
        <taxon>Chromadorea</taxon>
        <taxon>Rhabditida</taxon>
        <taxon>Spirurina</taxon>
        <taxon>Oxyuridomorpha</taxon>
        <taxon>Oxyuroidea</taxon>
        <taxon>Oxyuridae</taxon>
        <taxon>Enterobius</taxon>
    </lineage>
</organism>
<keyword evidence="3" id="KW-1185">Reference proteome</keyword>
<dbReference type="EMBL" id="UXUI01010696">
    <property type="protein sequence ID" value="VDD95527.1"/>
    <property type="molecule type" value="Genomic_DNA"/>
</dbReference>
<evidence type="ECO:0000313" key="3">
    <source>
        <dbReference type="Proteomes" id="UP000274131"/>
    </source>
</evidence>
<dbReference type="Proteomes" id="UP000274131">
    <property type="component" value="Unassembled WGS sequence"/>
</dbReference>
<protein>
    <submittedName>
        <fullName evidence="4">DEK_C domain-containing protein</fullName>
    </submittedName>
</protein>
<dbReference type="AlphaFoldDB" id="A0A0N4VJD2"/>
<accession>A0A0N4VJD2</accession>
<dbReference type="WBParaSite" id="EVEC_0001095301-mRNA-1">
    <property type="protein sequence ID" value="EVEC_0001095301-mRNA-1"/>
    <property type="gene ID" value="EVEC_0001095301"/>
</dbReference>
<evidence type="ECO:0000256" key="1">
    <source>
        <dbReference type="SAM" id="MobiDB-lite"/>
    </source>
</evidence>
<name>A0A0N4VJD2_ENTVE</name>
<proteinExistence type="predicted"/>
<feature type="compositionally biased region" description="Basic and acidic residues" evidence="1">
    <location>
        <begin position="1"/>
        <end position="19"/>
    </location>
</feature>
<sequence length="258" mass="28215">MTGRKKDSGDDDYNDHGYDDCDGGNTNSSEDVLQFLLSTANSSTSSSPSSTSLLSASSSSSPPLNGATQGFRIKNQEKIEIDLDETRSELLRILQSQIHVEEDATTHEKLQTITEVKFRAALDEVLKRQLNQARLNHLEVVYISFSASTLSSQLVCQFFVFGTLFGVVCSISTCTCCLKPRSDRRNAGLSEVNPTNVPAPIDYSKPYMLKCDSRGSCYASPLSDDEVPPLPSYADALECARQPTPTKHSKSNDDINVV</sequence>
<gene>
    <name evidence="2" type="ORF">EVEC_LOCUS10278</name>
</gene>
<reference evidence="4" key="1">
    <citation type="submission" date="2017-02" db="UniProtKB">
        <authorList>
            <consortium name="WormBaseParasite"/>
        </authorList>
    </citation>
    <scope>IDENTIFICATION</scope>
</reference>
<evidence type="ECO:0000313" key="2">
    <source>
        <dbReference type="EMBL" id="VDD95527.1"/>
    </source>
</evidence>
<feature type="region of interest" description="Disordered" evidence="1">
    <location>
        <begin position="1"/>
        <end position="25"/>
    </location>
</feature>
<feature type="region of interest" description="Disordered" evidence="1">
    <location>
        <begin position="39"/>
        <end position="69"/>
    </location>
</feature>
<reference evidence="2 3" key="2">
    <citation type="submission" date="2018-10" db="EMBL/GenBank/DDBJ databases">
        <authorList>
            <consortium name="Pathogen Informatics"/>
        </authorList>
    </citation>
    <scope>NUCLEOTIDE SEQUENCE [LARGE SCALE GENOMIC DNA]</scope>
</reference>
<dbReference type="OrthoDB" id="5773368at2759"/>
<evidence type="ECO:0000313" key="4">
    <source>
        <dbReference type="WBParaSite" id="EVEC_0001095301-mRNA-1"/>
    </source>
</evidence>